<dbReference type="PANTHER" id="PTHR43578:SF3">
    <property type="entry name" value="NADH-QUINONE OXIDOREDUCTASE SUBUNIT F"/>
    <property type="match status" value="1"/>
</dbReference>
<dbReference type="KEGG" id="cmic:caldi_15630"/>
<name>A0AA35CL83_9FIRM</name>
<keyword evidence="2" id="KW-0479">Metal-binding</keyword>
<dbReference type="InterPro" id="IPR037225">
    <property type="entry name" value="Nuo51_FMN-bd_sf"/>
</dbReference>
<dbReference type="Proteomes" id="UP001163687">
    <property type="component" value="Chromosome"/>
</dbReference>
<dbReference type="GO" id="GO:0046872">
    <property type="term" value="F:metal ion binding"/>
    <property type="evidence" value="ECO:0007669"/>
    <property type="project" value="UniProtKB-KW"/>
</dbReference>
<evidence type="ECO:0008006" key="9">
    <source>
        <dbReference type="Google" id="ProtNLM"/>
    </source>
</evidence>
<dbReference type="PANTHER" id="PTHR43578">
    <property type="entry name" value="NADH-QUINONE OXIDOREDUCTASE SUBUNIT F"/>
    <property type="match status" value="1"/>
</dbReference>
<protein>
    <recommendedName>
        <fullName evidence="9">NADH-quinone oxidoreductase subunit F</fullName>
    </recommendedName>
</protein>
<dbReference type="SUPFAM" id="SSF142019">
    <property type="entry name" value="Nqo1 FMN-binding domain-like"/>
    <property type="match status" value="1"/>
</dbReference>
<evidence type="ECO:0000313" key="8">
    <source>
        <dbReference type="Proteomes" id="UP001163687"/>
    </source>
</evidence>
<feature type="domain" description="Soluble ligand binding" evidence="6">
    <location>
        <begin position="246"/>
        <end position="274"/>
    </location>
</feature>
<dbReference type="Pfam" id="PF01512">
    <property type="entry name" value="Complex1_51K"/>
    <property type="match status" value="1"/>
</dbReference>
<dbReference type="Pfam" id="PF10531">
    <property type="entry name" value="SLBB"/>
    <property type="match status" value="1"/>
</dbReference>
<evidence type="ECO:0000259" key="6">
    <source>
        <dbReference type="Pfam" id="PF10531"/>
    </source>
</evidence>
<organism evidence="7 8">
    <name type="scientific">Caldinitratiruptor microaerophilus</name>
    <dbReference type="NCBI Taxonomy" id="671077"/>
    <lineage>
        <taxon>Bacteria</taxon>
        <taxon>Bacillati</taxon>
        <taxon>Bacillota</taxon>
        <taxon>Clostridia</taxon>
        <taxon>Eubacteriales</taxon>
        <taxon>Symbiobacteriaceae</taxon>
        <taxon>Caldinitratiruptor</taxon>
    </lineage>
</organism>
<dbReference type="SUPFAM" id="SSF142984">
    <property type="entry name" value="Nqo1 middle domain-like"/>
    <property type="match status" value="1"/>
</dbReference>
<evidence type="ECO:0000256" key="4">
    <source>
        <dbReference type="ARBA" id="ARBA00023014"/>
    </source>
</evidence>
<evidence type="ECO:0000259" key="5">
    <source>
        <dbReference type="Pfam" id="PF01512"/>
    </source>
</evidence>
<sequence length="430" mass="44456">MSAGVCAASPGTAGLLIDPGRSTPEGLEEYRSRGGYTGLEQVLARGAGWAAEVVARARLRGRGPLGRPVAERWRRVAAGPSAARYVIGNGAESLSISRKDRYLMANHPHRVLEGLLIAARAVGAREAYLYVRGDSPESLAGLRSALEEAARAGLVGEASVTGVQVRLQPSATGPVSGEETAVIDALEGLEGRPQIRPPDPEASGLFGQPTLVQNVETLAAVAAVFREGLDRHLALGTADEPGSALFTVTGAVRRPGVYELPLGTRLADLLRLAGADPAAVRAVLPGGLASPPLWPQELDVPLSWADLGRAGSVLGNRTVIVLGPEASLPVQFAEIMQVLAEGSCGQCQGCANGTRALAGYLAALAGLAGGTEGGAPAALPAFADPAELLAYARHQAHLLTRRAGICPYPESVGRAMLRALEVFCRVSPVR</sequence>
<evidence type="ECO:0000256" key="3">
    <source>
        <dbReference type="ARBA" id="ARBA00023004"/>
    </source>
</evidence>
<keyword evidence="4" id="KW-0411">Iron-sulfur</keyword>
<dbReference type="InterPro" id="IPR019554">
    <property type="entry name" value="Soluble_ligand-bd"/>
</dbReference>
<feature type="domain" description="NADH-ubiquinone oxidoreductase 51kDa subunit FMN-binding" evidence="5">
    <location>
        <begin position="54"/>
        <end position="222"/>
    </location>
</feature>
<dbReference type="AlphaFoldDB" id="A0AA35CL83"/>
<keyword evidence="1" id="KW-0004">4Fe-4S</keyword>
<keyword evidence="8" id="KW-1185">Reference proteome</keyword>
<dbReference type="InterPro" id="IPR011538">
    <property type="entry name" value="Nuo51_FMN-bd"/>
</dbReference>
<proteinExistence type="predicted"/>
<evidence type="ECO:0000313" key="7">
    <source>
        <dbReference type="EMBL" id="BDG60473.1"/>
    </source>
</evidence>
<evidence type="ECO:0000256" key="1">
    <source>
        <dbReference type="ARBA" id="ARBA00022485"/>
    </source>
</evidence>
<dbReference type="RefSeq" id="WP_264844495.1">
    <property type="nucleotide sequence ID" value="NZ_AP025628.1"/>
</dbReference>
<dbReference type="Gene3D" id="3.40.50.11540">
    <property type="entry name" value="NADH-ubiquinone oxidoreductase 51kDa subunit"/>
    <property type="match status" value="1"/>
</dbReference>
<dbReference type="Gene3D" id="3.10.20.600">
    <property type="match status" value="1"/>
</dbReference>
<dbReference type="GO" id="GO:0051539">
    <property type="term" value="F:4 iron, 4 sulfur cluster binding"/>
    <property type="evidence" value="ECO:0007669"/>
    <property type="project" value="UniProtKB-KW"/>
</dbReference>
<dbReference type="EMBL" id="AP025628">
    <property type="protein sequence ID" value="BDG60473.1"/>
    <property type="molecule type" value="Genomic_DNA"/>
</dbReference>
<reference evidence="7" key="1">
    <citation type="submission" date="2022-03" db="EMBL/GenBank/DDBJ databases">
        <title>Complete genome sequence of Caldinitratiruptor microaerophilus.</title>
        <authorList>
            <person name="Mukaiyama R."/>
            <person name="Nishiyama T."/>
            <person name="Ueda K."/>
        </authorList>
    </citation>
    <scope>NUCLEOTIDE SEQUENCE</scope>
    <source>
        <strain evidence="7">JCM 16183</strain>
    </source>
</reference>
<keyword evidence="3" id="KW-0408">Iron</keyword>
<evidence type="ECO:0000256" key="2">
    <source>
        <dbReference type="ARBA" id="ARBA00022723"/>
    </source>
</evidence>
<accession>A0AA35CL83</accession>
<gene>
    <name evidence="7" type="ORF">caldi_15630</name>
</gene>